<organism evidence="2 3">
    <name type="scientific">Serendipita vermifera MAFF 305830</name>
    <dbReference type="NCBI Taxonomy" id="933852"/>
    <lineage>
        <taxon>Eukaryota</taxon>
        <taxon>Fungi</taxon>
        <taxon>Dikarya</taxon>
        <taxon>Basidiomycota</taxon>
        <taxon>Agaricomycotina</taxon>
        <taxon>Agaricomycetes</taxon>
        <taxon>Sebacinales</taxon>
        <taxon>Serendipitaceae</taxon>
        <taxon>Serendipita</taxon>
    </lineage>
</organism>
<gene>
    <name evidence="2" type="ORF">M408DRAFT_144227</name>
</gene>
<dbReference type="HOGENOM" id="CLU_2135075_0_0_1"/>
<proteinExistence type="predicted"/>
<evidence type="ECO:0000256" key="1">
    <source>
        <dbReference type="SAM" id="SignalP"/>
    </source>
</evidence>
<keyword evidence="1" id="KW-0732">Signal</keyword>
<sequence length="113" mass="12280">MRFLPLVLLTLFNVATASHDTCPTPIAIACPTGCAKPQPTSTEIVTTFVTSTYTRPCPTRTAIPLSEVQRRDLASTACTKTLRCEFCTKFTQTTTSTVTIPTTVTRVVPCPLR</sequence>
<reference evidence="3" key="2">
    <citation type="submission" date="2015-01" db="EMBL/GenBank/DDBJ databases">
        <title>Evolutionary Origins and Diversification of the Mycorrhizal Mutualists.</title>
        <authorList>
            <consortium name="DOE Joint Genome Institute"/>
            <consortium name="Mycorrhizal Genomics Consortium"/>
            <person name="Kohler A."/>
            <person name="Kuo A."/>
            <person name="Nagy L.G."/>
            <person name="Floudas D."/>
            <person name="Copeland A."/>
            <person name="Barry K.W."/>
            <person name="Cichocki N."/>
            <person name="Veneault-Fourrey C."/>
            <person name="LaButti K."/>
            <person name="Lindquist E.A."/>
            <person name="Lipzen A."/>
            <person name="Lundell T."/>
            <person name="Morin E."/>
            <person name="Murat C."/>
            <person name="Riley R."/>
            <person name="Ohm R."/>
            <person name="Sun H."/>
            <person name="Tunlid A."/>
            <person name="Henrissat B."/>
            <person name="Grigoriev I.V."/>
            <person name="Hibbett D.S."/>
            <person name="Martin F."/>
        </authorList>
    </citation>
    <scope>NUCLEOTIDE SEQUENCE [LARGE SCALE GENOMIC DNA]</scope>
    <source>
        <strain evidence="3">MAFF 305830</strain>
    </source>
</reference>
<protein>
    <submittedName>
        <fullName evidence="2">Uncharacterized protein</fullName>
    </submittedName>
</protein>
<dbReference type="Proteomes" id="UP000054097">
    <property type="component" value="Unassembled WGS sequence"/>
</dbReference>
<evidence type="ECO:0000313" key="3">
    <source>
        <dbReference type="Proteomes" id="UP000054097"/>
    </source>
</evidence>
<dbReference type="AlphaFoldDB" id="A0A0C3B7V3"/>
<name>A0A0C3B7V3_SERVB</name>
<evidence type="ECO:0000313" key="2">
    <source>
        <dbReference type="EMBL" id="KIM28194.1"/>
    </source>
</evidence>
<dbReference type="EMBL" id="KN824294">
    <property type="protein sequence ID" value="KIM28194.1"/>
    <property type="molecule type" value="Genomic_DNA"/>
</dbReference>
<accession>A0A0C3B7V3</accession>
<reference evidence="2 3" key="1">
    <citation type="submission" date="2014-04" db="EMBL/GenBank/DDBJ databases">
        <authorList>
            <consortium name="DOE Joint Genome Institute"/>
            <person name="Kuo A."/>
            <person name="Zuccaro A."/>
            <person name="Kohler A."/>
            <person name="Nagy L.G."/>
            <person name="Floudas D."/>
            <person name="Copeland A."/>
            <person name="Barry K.W."/>
            <person name="Cichocki N."/>
            <person name="Veneault-Fourrey C."/>
            <person name="LaButti K."/>
            <person name="Lindquist E.A."/>
            <person name="Lipzen A."/>
            <person name="Lundell T."/>
            <person name="Morin E."/>
            <person name="Murat C."/>
            <person name="Sun H."/>
            <person name="Tunlid A."/>
            <person name="Henrissat B."/>
            <person name="Grigoriev I.V."/>
            <person name="Hibbett D.S."/>
            <person name="Martin F."/>
            <person name="Nordberg H.P."/>
            <person name="Cantor M.N."/>
            <person name="Hua S.X."/>
        </authorList>
    </citation>
    <scope>NUCLEOTIDE SEQUENCE [LARGE SCALE GENOMIC DNA]</scope>
    <source>
        <strain evidence="2 3">MAFF 305830</strain>
    </source>
</reference>
<feature type="signal peptide" evidence="1">
    <location>
        <begin position="1"/>
        <end position="17"/>
    </location>
</feature>
<keyword evidence="3" id="KW-1185">Reference proteome</keyword>
<feature type="chain" id="PRO_5002161405" evidence="1">
    <location>
        <begin position="18"/>
        <end position="113"/>
    </location>
</feature>